<reference evidence="1 2" key="1">
    <citation type="journal article" date="2019" name="Sci. Rep.">
        <title>Orb-weaving spider Araneus ventricosus genome elucidates the spidroin gene catalogue.</title>
        <authorList>
            <person name="Kono N."/>
            <person name="Nakamura H."/>
            <person name="Ohtoshi R."/>
            <person name="Moran D.A.P."/>
            <person name="Shinohara A."/>
            <person name="Yoshida Y."/>
            <person name="Fujiwara M."/>
            <person name="Mori M."/>
            <person name="Tomita M."/>
            <person name="Arakawa K."/>
        </authorList>
    </citation>
    <scope>NUCLEOTIDE SEQUENCE [LARGE SCALE GENOMIC DNA]</scope>
</reference>
<sequence length="216" mass="24075">MLVKVPLRIQEDAIINSSLGFGTMILCSRATKVDFFLSLMARKEACQGMYPLKVRGYLLVVVKGRNFASRDWVSGRPCGFSGRRDLVFGMAVAHPYHAAKLSCSLAATTSELLQMGLLQGQLGRMPGGAFCDSNHCVCNISGVKLETHWKTEWKSVVFSDESQFCLGATVFSVLVRKGRPGERNQPVCRPRPRWTYLSCILQNVHMEHSHGYPKHP</sequence>
<evidence type="ECO:0000313" key="1">
    <source>
        <dbReference type="EMBL" id="GBM96261.1"/>
    </source>
</evidence>
<gene>
    <name evidence="1" type="ORF">AVEN_134445_1</name>
</gene>
<evidence type="ECO:0000313" key="2">
    <source>
        <dbReference type="Proteomes" id="UP000499080"/>
    </source>
</evidence>
<proteinExistence type="predicted"/>
<name>A0A4Y2K1I1_ARAVE</name>
<dbReference type="AlphaFoldDB" id="A0A4Y2K1I1"/>
<protein>
    <submittedName>
        <fullName evidence="1">Uncharacterized protein</fullName>
    </submittedName>
</protein>
<keyword evidence="2" id="KW-1185">Reference proteome</keyword>
<dbReference type="EMBL" id="BGPR01004129">
    <property type="protein sequence ID" value="GBM96261.1"/>
    <property type="molecule type" value="Genomic_DNA"/>
</dbReference>
<comment type="caution">
    <text evidence="1">The sequence shown here is derived from an EMBL/GenBank/DDBJ whole genome shotgun (WGS) entry which is preliminary data.</text>
</comment>
<dbReference type="Proteomes" id="UP000499080">
    <property type="component" value="Unassembled WGS sequence"/>
</dbReference>
<organism evidence="1 2">
    <name type="scientific">Araneus ventricosus</name>
    <name type="common">Orbweaver spider</name>
    <name type="synonym">Epeira ventricosa</name>
    <dbReference type="NCBI Taxonomy" id="182803"/>
    <lineage>
        <taxon>Eukaryota</taxon>
        <taxon>Metazoa</taxon>
        <taxon>Ecdysozoa</taxon>
        <taxon>Arthropoda</taxon>
        <taxon>Chelicerata</taxon>
        <taxon>Arachnida</taxon>
        <taxon>Araneae</taxon>
        <taxon>Araneomorphae</taxon>
        <taxon>Entelegynae</taxon>
        <taxon>Araneoidea</taxon>
        <taxon>Araneidae</taxon>
        <taxon>Araneus</taxon>
    </lineage>
</organism>
<accession>A0A4Y2K1I1</accession>